<reference evidence="13" key="1">
    <citation type="submission" date="2022-10" db="EMBL/GenBank/DDBJ databases">
        <title>Algoriphagus sp. a novel bacteria isolate from halophytes salicornia europaea.</title>
        <authorList>
            <person name="Peng Y."/>
            <person name="Jiang L."/>
            <person name="Lee J."/>
        </authorList>
    </citation>
    <scope>NUCLEOTIDE SEQUENCE</scope>
    <source>
        <strain evidence="13">TR-M5</strain>
    </source>
</reference>
<feature type="compositionally biased region" description="Basic and acidic residues" evidence="10">
    <location>
        <begin position="105"/>
        <end position="121"/>
    </location>
</feature>
<dbReference type="NCBIfam" id="TIGR01352">
    <property type="entry name" value="tonB_Cterm"/>
    <property type="match status" value="1"/>
</dbReference>
<comment type="similarity">
    <text evidence="2">Belongs to the TonB family.</text>
</comment>
<keyword evidence="8 11" id="KW-1133">Transmembrane helix</keyword>
<dbReference type="RefSeq" id="WP_264810052.1">
    <property type="nucleotide sequence ID" value="NZ_CP110226.1"/>
</dbReference>
<dbReference type="InterPro" id="IPR051045">
    <property type="entry name" value="TonB-dependent_transducer"/>
</dbReference>
<evidence type="ECO:0000256" key="10">
    <source>
        <dbReference type="SAM" id="MobiDB-lite"/>
    </source>
</evidence>
<keyword evidence="9 11" id="KW-0472">Membrane</keyword>
<dbReference type="SUPFAM" id="SSF74653">
    <property type="entry name" value="TolA/TonB C-terminal domain"/>
    <property type="match status" value="1"/>
</dbReference>
<dbReference type="Pfam" id="PF03544">
    <property type="entry name" value="TonB_C"/>
    <property type="match status" value="1"/>
</dbReference>
<evidence type="ECO:0000256" key="4">
    <source>
        <dbReference type="ARBA" id="ARBA00022475"/>
    </source>
</evidence>
<keyword evidence="4" id="KW-1003">Cell membrane</keyword>
<feature type="region of interest" description="Disordered" evidence="10">
    <location>
        <begin position="73"/>
        <end position="137"/>
    </location>
</feature>
<keyword evidence="14" id="KW-1185">Reference proteome</keyword>
<keyword evidence="7" id="KW-0653">Protein transport</keyword>
<dbReference type="PROSITE" id="PS52015">
    <property type="entry name" value="TONB_CTD"/>
    <property type="match status" value="1"/>
</dbReference>
<dbReference type="InterPro" id="IPR037682">
    <property type="entry name" value="TonB_C"/>
</dbReference>
<gene>
    <name evidence="13" type="ORF">OM944_03245</name>
</gene>
<sequence>MKNKVEIIDSVYLEQLDIEKHKDFDAILRDYNAMKSKSFNWRGPFLWALLALIFCSITALLLLNGTDQDIEQDDKVSQSMDPPTDLQTDHQQKSRSSRIMVDSISQEKNKKPEKSQQDRQHPSSTKATEEPEDIVIEVPPLVSPEIEIPEELLLDMPDETEVNTSKGGVKNPMNAEIKLEEAYPVDGFENLYTWFEANITYPEEYRKDAIEGTVKVSFLLNEDSTISGISVSQSLGDAFDGEAIRLIENMPKWVPAKRNGIPFSKRFVLPIGFKVEKR</sequence>
<keyword evidence="5" id="KW-0997">Cell inner membrane</keyword>
<protein>
    <submittedName>
        <fullName evidence="13">TonB family protein</fullName>
    </submittedName>
</protein>
<dbReference type="InterPro" id="IPR006260">
    <property type="entry name" value="TonB/TolA_C"/>
</dbReference>
<dbReference type="EMBL" id="CP110226">
    <property type="protein sequence ID" value="UZD23508.1"/>
    <property type="molecule type" value="Genomic_DNA"/>
</dbReference>
<keyword evidence="6 11" id="KW-0812">Transmembrane</keyword>
<evidence type="ECO:0000256" key="11">
    <source>
        <dbReference type="SAM" id="Phobius"/>
    </source>
</evidence>
<evidence type="ECO:0000313" key="13">
    <source>
        <dbReference type="EMBL" id="UZD23508.1"/>
    </source>
</evidence>
<evidence type="ECO:0000256" key="1">
    <source>
        <dbReference type="ARBA" id="ARBA00004383"/>
    </source>
</evidence>
<dbReference type="PANTHER" id="PTHR33446:SF2">
    <property type="entry name" value="PROTEIN TONB"/>
    <property type="match status" value="1"/>
</dbReference>
<evidence type="ECO:0000256" key="5">
    <source>
        <dbReference type="ARBA" id="ARBA00022519"/>
    </source>
</evidence>
<evidence type="ECO:0000256" key="7">
    <source>
        <dbReference type="ARBA" id="ARBA00022927"/>
    </source>
</evidence>
<organism evidence="13 14">
    <name type="scientific">Algoriphagus halophytocola</name>
    <dbReference type="NCBI Taxonomy" id="2991499"/>
    <lineage>
        <taxon>Bacteria</taxon>
        <taxon>Pseudomonadati</taxon>
        <taxon>Bacteroidota</taxon>
        <taxon>Cytophagia</taxon>
        <taxon>Cytophagales</taxon>
        <taxon>Cyclobacteriaceae</taxon>
        <taxon>Algoriphagus</taxon>
    </lineage>
</organism>
<dbReference type="PANTHER" id="PTHR33446">
    <property type="entry name" value="PROTEIN TONB-RELATED"/>
    <property type="match status" value="1"/>
</dbReference>
<feature type="transmembrane region" description="Helical" evidence="11">
    <location>
        <begin position="44"/>
        <end position="63"/>
    </location>
</feature>
<proteinExistence type="inferred from homology"/>
<evidence type="ECO:0000259" key="12">
    <source>
        <dbReference type="PROSITE" id="PS52015"/>
    </source>
</evidence>
<dbReference type="Proteomes" id="UP001163156">
    <property type="component" value="Chromosome"/>
</dbReference>
<evidence type="ECO:0000256" key="9">
    <source>
        <dbReference type="ARBA" id="ARBA00023136"/>
    </source>
</evidence>
<evidence type="ECO:0000256" key="8">
    <source>
        <dbReference type="ARBA" id="ARBA00022989"/>
    </source>
</evidence>
<evidence type="ECO:0000256" key="6">
    <source>
        <dbReference type="ARBA" id="ARBA00022692"/>
    </source>
</evidence>
<comment type="subcellular location">
    <subcellularLocation>
        <location evidence="1">Cell inner membrane</location>
        <topology evidence="1">Single-pass membrane protein</topology>
        <orientation evidence="1">Periplasmic side</orientation>
    </subcellularLocation>
</comment>
<evidence type="ECO:0000313" key="14">
    <source>
        <dbReference type="Proteomes" id="UP001163156"/>
    </source>
</evidence>
<accession>A0ABY6MIP7</accession>
<evidence type="ECO:0000256" key="3">
    <source>
        <dbReference type="ARBA" id="ARBA00022448"/>
    </source>
</evidence>
<keyword evidence="3" id="KW-0813">Transport</keyword>
<dbReference type="Gene3D" id="3.30.1150.10">
    <property type="match status" value="1"/>
</dbReference>
<name>A0ABY6MIP7_9BACT</name>
<feature type="domain" description="TonB C-terminal" evidence="12">
    <location>
        <begin position="186"/>
        <end position="278"/>
    </location>
</feature>
<evidence type="ECO:0000256" key="2">
    <source>
        <dbReference type="ARBA" id="ARBA00006555"/>
    </source>
</evidence>